<dbReference type="EMBL" id="GGEC01084056">
    <property type="protein sequence ID" value="MBX64540.1"/>
    <property type="molecule type" value="Transcribed_RNA"/>
</dbReference>
<protein>
    <submittedName>
        <fullName evidence="1">Uncharacterized protein</fullName>
    </submittedName>
</protein>
<proteinExistence type="predicted"/>
<accession>A0A2P2QC15</accession>
<reference evidence="1" key="1">
    <citation type="submission" date="2018-02" db="EMBL/GenBank/DDBJ databases">
        <title>Rhizophora mucronata_Transcriptome.</title>
        <authorList>
            <person name="Meera S.P."/>
            <person name="Sreeshan A."/>
            <person name="Augustine A."/>
        </authorList>
    </citation>
    <scope>NUCLEOTIDE SEQUENCE</scope>
    <source>
        <tissue evidence="1">Leaf</tissue>
    </source>
</reference>
<name>A0A2P2QC15_RHIMU</name>
<organism evidence="1">
    <name type="scientific">Rhizophora mucronata</name>
    <name type="common">Asiatic mangrove</name>
    <dbReference type="NCBI Taxonomy" id="61149"/>
    <lineage>
        <taxon>Eukaryota</taxon>
        <taxon>Viridiplantae</taxon>
        <taxon>Streptophyta</taxon>
        <taxon>Embryophyta</taxon>
        <taxon>Tracheophyta</taxon>
        <taxon>Spermatophyta</taxon>
        <taxon>Magnoliopsida</taxon>
        <taxon>eudicotyledons</taxon>
        <taxon>Gunneridae</taxon>
        <taxon>Pentapetalae</taxon>
        <taxon>rosids</taxon>
        <taxon>fabids</taxon>
        <taxon>Malpighiales</taxon>
        <taxon>Rhizophoraceae</taxon>
        <taxon>Rhizophora</taxon>
    </lineage>
</organism>
<dbReference type="AlphaFoldDB" id="A0A2P2QC15"/>
<evidence type="ECO:0000313" key="1">
    <source>
        <dbReference type="EMBL" id="MBX64540.1"/>
    </source>
</evidence>
<sequence length="20" mass="2431">MMTNSFHMLFISKFVFTVFC</sequence>